<accession>A0A0B8N7T8</accession>
<feature type="domain" description="Gamma-glutamylcyclotransferase AIG2-like" evidence="3">
    <location>
        <begin position="16"/>
        <end position="122"/>
    </location>
</feature>
<reference evidence="5 6" key="2">
    <citation type="journal article" date="2016" name="Genome Announc.">
        <title>Draft Genome Sequence of Erythromycin- and Oxytetracycline-Sensitive Nocardia seriolae Strain U-1 (NBRC 110359).</title>
        <authorList>
            <person name="Imajoh M."/>
            <person name="Sukeda M."/>
            <person name="Shimizu M."/>
            <person name="Yamane J."/>
            <person name="Ohnishi K."/>
            <person name="Oshima S."/>
        </authorList>
    </citation>
    <scope>NUCLEOTIDE SEQUENCE [LARGE SCALE GENOMIC DNA]</scope>
    <source>
        <strain evidence="5 6">U-1</strain>
    </source>
</reference>
<dbReference type="InterPro" id="IPR013024">
    <property type="entry name" value="GGCT-like"/>
</dbReference>
<organism evidence="5 6">
    <name type="scientific">Nocardia seriolae</name>
    <dbReference type="NCBI Taxonomy" id="37332"/>
    <lineage>
        <taxon>Bacteria</taxon>
        <taxon>Bacillati</taxon>
        <taxon>Actinomycetota</taxon>
        <taxon>Actinomycetes</taxon>
        <taxon>Mycobacteriales</taxon>
        <taxon>Nocardiaceae</taxon>
        <taxon>Nocardia</taxon>
    </lineage>
</organism>
<evidence type="ECO:0000313" key="5">
    <source>
        <dbReference type="EMBL" id="GAP29794.1"/>
    </source>
</evidence>
<dbReference type="InterPro" id="IPR036568">
    <property type="entry name" value="GGCT-like_sf"/>
</dbReference>
<proteinExistence type="predicted"/>
<dbReference type="OrthoDB" id="4227186at2"/>
<dbReference type="GeneID" id="93376499"/>
<evidence type="ECO:0000313" key="4">
    <source>
        <dbReference type="EMBL" id="APB00033.1"/>
    </source>
</evidence>
<sequence length="152" mass="16847">MTDRWARKLPSATDPLFVYGTLQFGAVLTELLGRVPEMEPARLLGRRAAALPGRVYPGLVTATGSVTDGFLLIGLTAEEWRVLDAFEDDDYDLLPAAVTVGERAGYAWTYVWTAEVEERDWSAAAFAAEQLPHYRGKCAAWRRNLVLLSETV</sequence>
<evidence type="ECO:0000259" key="3">
    <source>
        <dbReference type="Pfam" id="PF06094"/>
    </source>
</evidence>
<dbReference type="Proteomes" id="UP000037179">
    <property type="component" value="Unassembled WGS sequence"/>
</dbReference>
<protein>
    <recommendedName>
        <fullName evidence="2">Putative gamma-glutamylcyclotransferase</fullName>
    </recommendedName>
</protein>
<reference evidence="6" key="1">
    <citation type="submission" date="2015-07" db="EMBL/GenBank/DDBJ databases">
        <title>Nocardia seriolae U-1 whole genome shotgun sequence.</title>
        <authorList>
            <person name="Imajoh M."/>
            <person name="Fukumoto Y."/>
            <person name="Sukeda M."/>
            <person name="Yamane J."/>
            <person name="Yamasaki K."/>
            <person name="Shimizu M."/>
            <person name="Ohnishi K."/>
            <person name="Oshima S."/>
        </authorList>
    </citation>
    <scope>NUCLEOTIDE SEQUENCE [LARGE SCALE GENOMIC DNA]</scope>
    <source>
        <strain evidence="6">U-1</strain>
    </source>
</reference>
<keyword evidence="1" id="KW-0808">Transferase</keyword>
<name>A0A0B8N7T8_9NOCA</name>
<evidence type="ECO:0000256" key="1">
    <source>
        <dbReference type="ARBA" id="ARBA00022679"/>
    </source>
</evidence>
<dbReference type="CDD" id="cd06661">
    <property type="entry name" value="GGCT_like"/>
    <property type="match status" value="1"/>
</dbReference>
<dbReference type="InterPro" id="IPR009288">
    <property type="entry name" value="AIG2-like_dom"/>
</dbReference>
<dbReference type="SUPFAM" id="SSF110857">
    <property type="entry name" value="Gamma-glutamyl cyclotransferase-like"/>
    <property type="match status" value="1"/>
</dbReference>
<dbReference type="Proteomes" id="UP000180166">
    <property type="component" value="Chromosome"/>
</dbReference>
<reference evidence="4 7" key="3">
    <citation type="submission" date="2016-10" db="EMBL/GenBank/DDBJ databases">
        <title>Genome sequence of Nocardia seriolae strain EM150506, isolated from Anguila japonica.</title>
        <authorList>
            <person name="Han H.-J."/>
        </authorList>
    </citation>
    <scope>NUCLEOTIDE SEQUENCE [LARGE SCALE GENOMIC DNA]</scope>
    <source>
        <strain evidence="4 7">EM150506</strain>
    </source>
</reference>
<dbReference type="Gene3D" id="3.10.490.10">
    <property type="entry name" value="Gamma-glutamyl cyclotransferase-like"/>
    <property type="match status" value="1"/>
</dbReference>
<dbReference type="Pfam" id="PF06094">
    <property type="entry name" value="GGACT"/>
    <property type="match status" value="1"/>
</dbReference>
<evidence type="ECO:0000256" key="2">
    <source>
        <dbReference type="ARBA" id="ARBA00030602"/>
    </source>
</evidence>
<dbReference type="PANTHER" id="PTHR31544">
    <property type="entry name" value="AIG2-LIKE PROTEIN D"/>
    <property type="match status" value="1"/>
</dbReference>
<gene>
    <name evidence="4" type="ORF">NS506_05996</name>
    <name evidence="5" type="ORF">NSK11_contig00064-0018</name>
</gene>
<dbReference type="KEGG" id="nsr:NS506_05996"/>
<dbReference type="PANTHER" id="PTHR31544:SF2">
    <property type="entry name" value="AIG2-LIKE PROTEIN D"/>
    <property type="match status" value="1"/>
</dbReference>
<dbReference type="GO" id="GO:0016740">
    <property type="term" value="F:transferase activity"/>
    <property type="evidence" value="ECO:0007669"/>
    <property type="project" value="UniProtKB-KW"/>
</dbReference>
<dbReference type="InterPro" id="IPR045038">
    <property type="entry name" value="AIG2-like"/>
</dbReference>
<dbReference type="AlphaFoldDB" id="A0A0B8N7T8"/>
<evidence type="ECO:0000313" key="7">
    <source>
        <dbReference type="Proteomes" id="UP000180166"/>
    </source>
</evidence>
<dbReference type="EMBL" id="CP017839">
    <property type="protein sequence ID" value="APB00033.1"/>
    <property type="molecule type" value="Genomic_DNA"/>
</dbReference>
<keyword evidence="6" id="KW-1185">Reference proteome</keyword>
<evidence type="ECO:0000313" key="6">
    <source>
        <dbReference type="Proteomes" id="UP000037179"/>
    </source>
</evidence>
<dbReference type="EMBL" id="BBYQ01000064">
    <property type="protein sequence ID" value="GAP29794.1"/>
    <property type="molecule type" value="Genomic_DNA"/>
</dbReference>
<dbReference type="RefSeq" id="WP_045438072.1">
    <property type="nucleotide sequence ID" value="NZ_AP017900.1"/>
</dbReference>